<evidence type="ECO:0000313" key="2">
    <source>
        <dbReference type="Proteomes" id="UP000198967"/>
    </source>
</evidence>
<reference evidence="1 2" key="1">
    <citation type="submission" date="2016-10" db="EMBL/GenBank/DDBJ databases">
        <authorList>
            <person name="de Groot N.N."/>
        </authorList>
    </citation>
    <scope>NUCLEOTIDE SEQUENCE [LARGE SCALE GENOMIC DNA]</scope>
    <source>
        <strain evidence="1 2">CGMCC 4.3143</strain>
    </source>
</reference>
<evidence type="ECO:0008006" key="3">
    <source>
        <dbReference type="Google" id="ProtNLM"/>
    </source>
</evidence>
<accession>A0A1G7PSN8</accession>
<gene>
    <name evidence="1" type="ORF">SAMN05216377_107222</name>
</gene>
<evidence type="ECO:0000313" key="1">
    <source>
        <dbReference type="EMBL" id="SDF89255.1"/>
    </source>
</evidence>
<dbReference type="STRING" id="366584.SAMN05216377_107222"/>
<dbReference type="RefSeq" id="WP_093083409.1">
    <property type="nucleotide sequence ID" value="NZ_FNBE01000007.1"/>
</dbReference>
<name>A0A1G7PSN8_PSEOR</name>
<proteinExistence type="predicted"/>
<dbReference type="OrthoDB" id="1550900at2"/>
<sequence length="89" mass="9734">MTYIHIARTPGMGLDGYERVRRELGPENGAGNLSHRVGVVDGVLVIVDEWESRAHADRFAAERLFPAFERAGVLPQAATDVTAFEAVAR</sequence>
<dbReference type="EMBL" id="FNBE01000007">
    <property type="protein sequence ID" value="SDF89255.1"/>
    <property type="molecule type" value="Genomic_DNA"/>
</dbReference>
<keyword evidence="2" id="KW-1185">Reference proteome</keyword>
<protein>
    <recommendedName>
        <fullName evidence="3">Antibiotic biosynthesis monooxygenase</fullName>
    </recommendedName>
</protein>
<organism evidence="1 2">
    <name type="scientific">Pseudonocardia oroxyli</name>
    <dbReference type="NCBI Taxonomy" id="366584"/>
    <lineage>
        <taxon>Bacteria</taxon>
        <taxon>Bacillati</taxon>
        <taxon>Actinomycetota</taxon>
        <taxon>Actinomycetes</taxon>
        <taxon>Pseudonocardiales</taxon>
        <taxon>Pseudonocardiaceae</taxon>
        <taxon>Pseudonocardia</taxon>
    </lineage>
</organism>
<dbReference type="AlphaFoldDB" id="A0A1G7PSN8"/>
<dbReference type="Proteomes" id="UP000198967">
    <property type="component" value="Unassembled WGS sequence"/>
</dbReference>